<reference evidence="12 13" key="1">
    <citation type="submission" date="2019-02" db="EMBL/GenBank/DDBJ databases">
        <title>Deep-cultivation of Planctomycetes and their phenomic and genomic characterization uncovers novel biology.</title>
        <authorList>
            <person name="Wiegand S."/>
            <person name="Jogler M."/>
            <person name="Boedeker C."/>
            <person name="Pinto D."/>
            <person name="Vollmers J."/>
            <person name="Rivas-Marin E."/>
            <person name="Kohn T."/>
            <person name="Peeters S.H."/>
            <person name="Heuer A."/>
            <person name="Rast P."/>
            <person name="Oberbeckmann S."/>
            <person name="Bunk B."/>
            <person name="Jeske O."/>
            <person name="Meyerdierks A."/>
            <person name="Storesund J.E."/>
            <person name="Kallscheuer N."/>
            <person name="Luecker S."/>
            <person name="Lage O.M."/>
            <person name="Pohl T."/>
            <person name="Merkel B.J."/>
            <person name="Hornburger P."/>
            <person name="Mueller R.-W."/>
            <person name="Bruemmer F."/>
            <person name="Labrenz M."/>
            <person name="Spormann A.M."/>
            <person name="Op den Camp H."/>
            <person name="Overmann J."/>
            <person name="Amann R."/>
            <person name="Jetten M.S.M."/>
            <person name="Mascher T."/>
            <person name="Medema M.H."/>
            <person name="Devos D.P."/>
            <person name="Kaster A.-K."/>
            <person name="Ovreas L."/>
            <person name="Rohde M."/>
            <person name="Galperin M.Y."/>
            <person name="Jogler C."/>
        </authorList>
    </citation>
    <scope>NUCLEOTIDE SEQUENCE [LARGE SCALE GENOMIC DNA]</scope>
    <source>
        <strain evidence="12 13">I41</strain>
    </source>
</reference>
<keyword evidence="13" id="KW-1185">Reference proteome</keyword>
<dbReference type="RefSeq" id="WP_145433921.1">
    <property type="nucleotide sequence ID" value="NZ_CP036339.1"/>
</dbReference>
<dbReference type="PROSITE" id="PS51217">
    <property type="entry name" value="UVRD_HELICASE_CTER"/>
    <property type="match status" value="1"/>
</dbReference>
<dbReference type="GO" id="GO:0003677">
    <property type="term" value="F:DNA binding"/>
    <property type="evidence" value="ECO:0007669"/>
    <property type="project" value="UniProtKB-KW"/>
</dbReference>
<dbReference type="EMBL" id="CP036339">
    <property type="protein sequence ID" value="QDT74134.1"/>
    <property type="molecule type" value="Genomic_DNA"/>
</dbReference>
<dbReference type="Pfam" id="PF21445">
    <property type="entry name" value="ADDB_N"/>
    <property type="match status" value="1"/>
</dbReference>
<evidence type="ECO:0000259" key="11">
    <source>
        <dbReference type="PROSITE" id="PS51217"/>
    </source>
</evidence>
<evidence type="ECO:0000256" key="9">
    <source>
        <dbReference type="ARBA" id="ARBA00023204"/>
    </source>
</evidence>
<evidence type="ECO:0000256" key="5">
    <source>
        <dbReference type="ARBA" id="ARBA00022806"/>
    </source>
</evidence>
<dbReference type="InterPro" id="IPR049035">
    <property type="entry name" value="ADDB_N"/>
</dbReference>
<dbReference type="Pfam" id="PF12705">
    <property type="entry name" value="PDDEXK_1"/>
    <property type="match status" value="1"/>
</dbReference>
<dbReference type="PANTHER" id="PTHR30591:SF1">
    <property type="entry name" value="RECBCD ENZYME SUBUNIT RECC"/>
    <property type="match status" value="1"/>
</dbReference>
<dbReference type="SUPFAM" id="SSF52540">
    <property type="entry name" value="P-loop containing nucleoside triphosphate hydrolases"/>
    <property type="match status" value="2"/>
</dbReference>
<evidence type="ECO:0000313" key="12">
    <source>
        <dbReference type="EMBL" id="QDT74134.1"/>
    </source>
</evidence>
<proteinExistence type="predicted"/>
<dbReference type="GO" id="GO:0006310">
    <property type="term" value="P:DNA recombination"/>
    <property type="evidence" value="ECO:0007669"/>
    <property type="project" value="TreeGrafter"/>
</dbReference>
<keyword evidence="3" id="KW-0227">DNA damage</keyword>
<dbReference type="GO" id="GO:0006281">
    <property type="term" value="P:DNA repair"/>
    <property type="evidence" value="ECO:0007669"/>
    <property type="project" value="UniProtKB-KW"/>
</dbReference>
<dbReference type="AlphaFoldDB" id="A0A517U0I6"/>
<name>A0A517U0I6_9BACT</name>
<keyword evidence="4 12" id="KW-0378">Hydrolase</keyword>
<sequence>MKTDGRLVVAIALRGEPQRAALLRKYRDLLRLGGLGERRQTLWIAPTQAVARDIRERLAIASADALLDPGVTTFAGFAAAVVRDGARPLRPISTLQRRRLVRQVIGQAAADGALKYFAPVGGSAGLVNLVDQTISRLRRRDVAAQDFARQQRRGTPRLRELALLYHRYEQLLDQQWLVDEEGMFRAARDRMIAEPAVATGIKLAVVDGFTDFTKPQLAMIRLLAQRADSVIVTLPGDAADDQAQRRELFARTIATRNRLVDELGATVDSEGEPPTREDWPTMEHLRRNLFRSYRQLEPVSAASRKSLDQIEVIAASSVRAEIEEIARRVKTLLLAGTAPTDVAVAFRSTFDVADRIRQTFEDFGIPFYLDASRRLNATPLLRSLVNVLRLEVEDWPYRRLLHVVGDRSLTWWDDEKTHNLGSEGAGGAVTRGAVEWLVRQAQLPTGREALLALIGDGGRDGADPAAPSPAGDQRSVLSDADDPFGDEAIAAHPAHQPSRLLADLEARGFDARAATLRLRGFGELLEKLQRERTTERWIDAVATLAATLGLFGASASARREWAILVEGLRSAAHVDAWADAEPPKLSLADFVELVGATAAELPAPESRDATGRVQVLSAESMRHLRPRHLFVGGLSELAFPAGRGAGGEGDDGDSETVGESPSDARSDDMLLFFQTVTAPLASLTLSYPALDAKAQPLPPSPFLVELQRCFGEAAIKRTEQSLSYEHQHGDVPLSRSDVRRHAVLSAHETRDRKPNVKLLAALVRSPRYEEIGVSILEGIRTVAGRSDRKTFGPFEGVFSSAAARARLLGQYGVDYIWSPSRLETYASCPFRFFGEHLLKLEPLPELALESDLARRGSLLHETLARLYAVINALNDQGDAPSPAVVAREFQEMLDRVVGQRPRRGLDRALVEIERRQIADWAEQFARQHDEYAAAWPQLDGALKASYFEARFGPKNRRSESTDDANLSTDEPYQLTIGDEPIRFTGQIDRIDVATVGGVTVFNVIDYKTSAKHRVDDAKMRDGTQLQLPLYAMAVADLLLAEQQAVGLAAGYWSIRGKGFGANARSGGPLSLSEIEKGVVRESAAWPELKSALIQRIGEIVNGIRQGWFPVFNQDKDCGQYCPLSTGCRISHIRSLEKRWLPPVGDAT</sequence>
<keyword evidence="6" id="KW-0269">Exonuclease</keyword>
<dbReference type="PANTHER" id="PTHR30591">
    <property type="entry name" value="RECBCD ENZYME SUBUNIT RECC"/>
    <property type="match status" value="1"/>
</dbReference>
<dbReference type="EC" id="3.1.-.-" evidence="12"/>
<dbReference type="InterPro" id="IPR027417">
    <property type="entry name" value="P-loop_NTPase"/>
</dbReference>
<dbReference type="InterPro" id="IPR038726">
    <property type="entry name" value="PDDEXK_AddAB-type"/>
</dbReference>
<accession>A0A517U0I6</accession>
<feature type="domain" description="UvrD-like helicase C-terminal" evidence="11">
    <location>
        <begin position="276"/>
        <end position="601"/>
    </location>
</feature>
<evidence type="ECO:0000256" key="10">
    <source>
        <dbReference type="SAM" id="MobiDB-lite"/>
    </source>
</evidence>
<dbReference type="Gene3D" id="3.90.320.10">
    <property type="match status" value="1"/>
</dbReference>
<protein>
    <submittedName>
        <fullName evidence="12">ATP-dependent helicase/deoxyribonuclease subunit B</fullName>
        <ecNumber evidence="12">3.1.-.-</ecNumber>
    </submittedName>
</protein>
<evidence type="ECO:0000256" key="4">
    <source>
        <dbReference type="ARBA" id="ARBA00022801"/>
    </source>
</evidence>
<keyword evidence="1" id="KW-0540">Nuclease</keyword>
<evidence type="ECO:0000256" key="6">
    <source>
        <dbReference type="ARBA" id="ARBA00022839"/>
    </source>
</evidence>
<keyword evidence="8" id="KW-0238">DNA-binding</keyword>
<organism evidence="12 13">
    <name type="scientific">Lacipirellula limnantheis</name>
    <dbReference type="NCBI Taxonomy" id="2528024"/>
    <lineage>
        <taxon>Bacteria</taxon>
        <taxon>Pseudomonadati</taxon>
        <taxon>Planctomycetota</taxon>
        <taxon>Planctomycetia</taxon>
        <taxon>Pirellulales</taxon>
        <taxon>Lacipirellulaceae</taxon>
        <taxon>Lacipirellula</taxon>
    </lineage>
</organism>
<dbReference type="Proteomes" id="UP000317909">
    <property type="component" value="Chromosome"/>
</dbReference>
<feature type="region of interest" description="Disordered" evidence="10">
    <location>
        <begin position="458"/>
        <end position="479"/>
    </location>
</feature>
<dbReference type="InterPro" id="IPR011604">
    <property type="entry name" value="PDDEXK-like_dom_sf"/>
</dbReference>
<dbReference type="GO" id="GO:0004386">
    <property type="term" value="F:helicase activity"/>
    <property type="evidence" value="ECO:0007669"/>
    <property type="project" value="UniProtKB-KW"/>
</dbReference>
<dbReference type="OrthoDB" id="5487982at2"/>
<evidence type="ECO:0000256" key="7">
    <source>
        <dbReference type="ARBA" id="ARBA00022840"/>
    </source>
</evidence>
<keyword evidence="7" id="KW-0067">ATP-binding</keyword>
<feature type="region of interest" description="Disordered" evidence="10">
    <location>
        <begin position="641"/>
        <end position="663"/>
    </location>
</feature>
<dbReference type="InterPro" id="IPR014017">
    <property type="entry name" value="DNA_helicase_UvrD-like_C"/>
</dbReference>
<dbReference type="GO" id="GO:0005524">
    <property type="term" value="F:ATP binding"/>
    <property type="evidence" value="ECO:0007669"/>
    <property type="project" value="UniProtKB-KW"/>
</dbReference>
<keyword evidence="2" id="KW-0547">Nucleotide-binding</keyword>
<dbReference type="KEGG" id="llh:I41_33290"/>
<dbReference type="Gene3D" id="3.40.50.300">
    <property type="entry name" value="P-loop containing nucleotide triphosphate hydrolases"/>
    <property type="match status" value="3"/>
</dbReference>
<gene>
    <name evidence="12" type="primary">addB</name>
    <name evidence="12" type="ORF">I41_33290</name>
</gene>
<dbReference type="GO" id="GO:0004527">
    <property type="term" value="F:exonuclease activity"/>
    <property type="evidence" value="ECO:0007669"/>
    <property type="project" value="UniProtKB-KW"/>
</dbReference>
<evidence type="ECO:0000313" key="13">
    <source>
        <dbReference type="Proteomes" id="UP000317909"/>
    </source>
</evidence>
<evidence type="ECO:0000256" key="8">
    <source>
        <dbReference type="ARBA" id="ARBA00023125"/>
    </source>
</evidence>
<keyword evidence="9" id="KW-0234">DNA repair</keyword>
<evidence type="ECO:0000256" key="2">
    <source>
        <dbReference type="ARBA" id="ARBA00022741"/>
    </source>
</evidence>
<feature type="compositionally biased region" description="Low complexity" evidence="10">
    <location>
        <begin position="463"/>
        <end position="472"/>
    </location>
</feature>
<evidence type="ECO:0000256" key="3">
    <source>
        <dbReference type="ARBA" id="ARBA00022763"/>
    </source>
</evidence>
<evidence type="ECO:0000256" key="1">
    <source>
        <dbReference type="ARBA" id="ARBA00022722"/>
    </source>
</evidence>
<keyword evidence="5 12" id="KW-0347">Helicase</keyword>